<reference evidence="1 2" key="1">
    <citation type="journal article" date="2018" name="Genome Biol. Evol.">
        <title>Multiple Roots of Fruiting Body Formation in Amoebozoa.</title>
        <authorList>
            <person name="Hillmann F."/>
            <person name="Forbes G."/>
            <person name="Novohradska S."/>
            <person name="Ferling I."/>
            <person name="Riege K."/>
            <person name="Groth M."/>
            <person name="Westermann M."/>
            <person name="Marz M."/>
            <person name="Spaller T."/>
            <person name="Winckler T."/>
            <person name="Schaap P."/>
            <person name="Glockner G."/>
        </authorList>
    </citation>
    <scope>NUCLEOTIDE SEQUENCE [LARGE SCALE GENOMIC DNA]</scope>
    <source>
        <strain evidence="1 2">Jena</strain>
    </source>
</reference>
<dbReference type="InParanoid" id="A0A2P6NWA7"/>
<evidence type="ECO:0000313" key="1">
    <source>
        <dbReference type="EMBL" id="PRP88216.1"/>
    </source>
</evidence>
<dbReference type="Proteomes" id="UP000241769">
    <property type="component" value="Unassembled WGS sequence"/>
</dbReference>
<proteinExistence type="predicted"/>
<dbReference type="AlphaFoldDB" id="A0A2P6NWA7"/>
<evidence type="ECO:0000313" key="2">
    <source>
        <dbReference type="Proteomes" id="UP000241769"/>
    </source>
</evidence>
<protein>
    <submittedName>
        <fullName evidence="1">Uncharacterized protein</fullName>
    </submittedName>
</protein>
<keyword evidence="2" id="KW-1185">Reference proteome</keyword>
<sequence>MQLWEKFFENIFQSASATPSRSDGSTQDCTTITQILVTDTSVVTALTSCTAINTSNVRDCTRGIWVYDSTNIQGLPL</sequence>
<accession>A0A2P6NWA7</accession>
<dbReference type="EMBL" id="MDYQ01000013">
    <property type="protein sequence ID" value="PRP88216.1"/>
    <property type="molecule type" value="Genomic_DNA"/>
</dbReference>
<organism evidence="1 2">
    <name type="scientific">Planoprotostelium fungivorum</name>
    <dbReference type="NCBI Taxonomy" id="1890364"/>
    <lineage>
        <taxon>Eukaryota</taxon>
        <taxon>Amoebozoa</taxon>
        <taxon>Evosea</taxon>
        <taxon>Variosea</taxon>
        <taxon>Cavosteliida</taxon>
        <taxon>Cavosteliaceae</taxon>
        <taxon>Planoprotostelium</taxon>
    </lineage>
</organism>
<gene>
    <name evidence="1" type="ORF">PROFUN_04039</name>
</gene>
<name>A0A2P6NWA7_9EUKA</name>
<comment type="caution">
    <text evidence="1">The sequence shown here is derived from an EMBL/GenBank/DDBJ whole genome shotgun (WGS) entry which is preliminary data.</text>
</comment>